<dbReference type="PROSITE" id="PS51257">
    <property type="entry name" value="PROKAR_LIPOPROTEIN"/>
    <property type="match status" value="1"/>
</dbReference>
<dbReference type="AlphaFoldDB" id="A0AA45L222"/>
<evidence type="ECO:0000313" key="2">
    <source>
        <dbReference type="EMBL" id="QUF02034.1"/>
    </source>
</evidence>
<accession>A0AA45L222</accession>
<proteinExistence type="predicted"/>
<dbReference type="Pfam" id="PF13349">
    <property type="entry name" value="DUF4097"/>
    <property type="match status" value="1"/>
</dbReference>
<evidence type="ECO:0000259" key="1">
    <source>
        <dbReference type="Pfam" id="PF13349"/>
    </source>
</evidence>
<dbReference type="Proteomes" id="UP000677152">
    <property type="component" value="Chromosome"/>
</dbReference>
<feature type="domain" description="DUF4097" evidence="1">
    <location>
        <begin position="135"/>
        <end position="265"/>
    </location>
</feature>
<dbReference type="EMBL" id="CP073249">
    <property type="protein sequence ID" value="QUF02034.1"/>
    <property type="molecule type" value="Genomic_DNA"/>
</dbReference>
<name>A0AA45L222_9PSEU</name>
<organism evidence="2 3">
    <name type="scientific">Actinosynnema pretiosum subsp. pretiosum</name>
    <dbReference type="NCBI Taxonomy" id="103721"/>
    <lineage>
        <taxon>Bacteria</taxon>
        <taxon>Bacillati</taxon>
        <taxon>Actinomycetota</taxon>
        <taxon>Actinomycetes</taxon>
        <taxon>Pseudonocardiales</taxon>
        <taxon>Pseudonocardiaceae</taxon>
        <taxon>Actinosynnema</taxon>
    </lineage>
</organism>
<reference evidence="2" key="1">
    <citation type="submission" date="2021-04" db="EMBL/GenBank/DDBJ databases">
        <title>Genomic sequence of Actinosynnema pretiosum subsp. pretiosum ATCC 31280 (C-14919).</title>
        <authorList>
            <person name="Bai L."/>
            <person name="Wang X."/>
            <person name="Xiao Y."/>
        </authorList>
    </citation>
    <scope>NUCLEOTIDE SEQUENCE</scope>
    <source>
        <strain evidence="2">ATCC 31280</strain>
    </source>
</reference>
<protein>
    <submittedName>
        <fullName evidence="2">DUF4097 family beta strand repeat protein</fullName>
    </submittedName>
</protein>
<gene>
    <name evidence="2" type="ORF">KCV87_21230</name>
</gene>
<evidence type="ECO:0000313" key="3">
    <source>
        <dbReference type="Proteomes" id="UP000677152"/>
    </source>
</evidence>
<sequence>MGSEGRARGARRSFAVALAVVLVAGTTSCVRLVWKEATDRYGLGRPVTEVRLAQSDGDVVFRHRPGAEAVLTRSLRYSRHEARTPASSHRVEGETLVLEGCGLHCTATYDLVLPDLVRITGESDGGDLSAEGALSVDLEVDSGNVVLNQTVEGVSLRGNSSDVSLSGAGGPLDVRLDSGNLRATGMTKGPVTVTTGSGRVELGLVEPASVRARTDSGALTVRVPAGAYKVVTETDSGEVDVTGVADDKAAAYELFLRTNSGNMVIGRV</sequence>
<dbReference type="InterPro" id="IPR025164">
    <property type="entry name" value="Toastrack_DUF4097"/>
</dbReference>